<evidence type="ECO:0000256" key="2">
    <source>
        <dbReference type="ARBA" id="ARBA00022679"/>
    </source>
</evidence>
<dbReference type="PANTHER" id="PTHR13090">
    <property type="entry name" value="ARGININE-HYDROXYLASE NDUFAF5, MITOCHONDRIAL"/>
    <property type="match status" value="1"/>
</dbReference>
<dbReference type="GO" id="GO:0008757">
    <property type="term" value="F:S-adenosylmethionine-dependent methyltransferase activity"/>
    <property type="evidence" value="ECO:0007669"/>
    <property type="project" value="InterPro"/>
</dbReference>
<dbReference type="RefSeq" id="WP_048836025.1">
    <property type="nucleotide sequence ID" value="NZ_BJMU01000001.1"/>
</dbReference>
<dbReference type="PANTHER" id="PTHR13090:SF1">
    <property type="entry name" value="ARGININE-HYDROXYLASE NDUFAF5, MITOCHONDRIAL"/>
    <property type="match status" value="1"/>
</dbReference>
<dbReference type="Pfam" id="PF08241">
    <property type="entry name" value="Methyltransf_11"/>
    <property type="match status" value="1"/>
</dbReference>
<dbReference type="EMBL" id="BJMU01000001">
    <property type="protein sequence ID" value="GEB81698.1"/>
    <property type="molecule type" value="Genomic_DNA"/>
</dbReference>
<evidence type="ECO:0000256" key="1">
    <source>
        <dbReference type="ARBA" id="ARBA00022603"/>
    </source>
</evidence>
<protein>
    <submittedName>
        <fullName evidence="4">SAM-dependent methyltransferase</fullName>
    </submittedName>
</protein>
<dbReference type="SUPFAM" id="SSF53335">
    <property type="entry name" value="S-adenosyl-L-methionine-dependent methyltransferases"/>
    <property type="match status" value="1"/>
</dbReference>
<feature type="domain" description="Methyltransferase type 11" evidence="3">
    <location>
        <begin position="52"/>
        <end position="136"/>
    </location>
</feature>
<dbReference type="STRING" id="104099.AD949_12185"/>
<organism evidence="4 5">
    <name type="scientific">Acetobacter orleanensis</name>
    <dbReference type="NCBI Taxonomy" id="104099"/>
    <lineage>
        <taxon>Bacteria</taxon>
        <taxon>Pseudomonadati</taxon>
        <taxon>Pseudomonadota</taxon>
        <taxon>Alphaproteobacteria</taxon>
        <taxon>Acetobacterales</taxon>
        <taxon>Acetobacteraceae</taxon>
        <taxon>Acetobacter</taxon>
    </lineage>
</organism>
<dbReference type="AlphaFoldDB" id="A0A4Y3TIU6"/>
<dbReference type="OrthoDB" id="9793723at2"/>
<evidence type="ECO:0000259" key="3">
    <source>
        <dbReference type="Pfam" id="PF08241"/>
    </source>
</evidence>
<evidence type="ECO:0000313" key="5">
    <source>
        <dbReference type="Proteomes" id="UP000317617"/>
    </source>
</evidence>
<dbReference type="InterPro" id="IPR050602">
    <property type="entry name" value="Malonyl-ACP_OMT"/>
</dbReference>
<comment type="caution">
    <text evidence="4">The sequence shown here is derived from an EMBL/GenBank/DDBJ whole genome shotgun (WGS) entry which is preliminary data.</text>
</comment>
<name>A0A4Y3TIU6_9PROT</name>
<reference evidence="4 5" key="1">
    <citation type="submission" date="2019-06" db="EMBL/GenBank/DDBJ databases">
        <title>Whole genome shotgun sequence of Acetobacter orleanensis NBRC 13752.</title>
        <authorList>
            <person name="Hosoyama A."/>
            <person name="Uohara A."/>
            <person name="Ohji S."/>
            <person name="Ichikawa N."/>
        </authorList>
    </citation>
    <scope>NUCLEOTIDE SEQUENCE [LARGE SCALE GENOMIC DNA]</scope>
    <source>
        <strain evidence="4 5">NBRC 13752</strain>
    </source>
</reference>
<dbReference type="Gene3D" id="3.40.50.150">
    <property type="entry name" value="Vaccinia Virus protein VP39"/>
    <property type="match status" value="1"/>
</dbReference>
<keyword evidence="2 4" id="KW-0808">Transferase</keyword>
<keyword evidence="1 4" id="KW-0489">Methyltransferase</keyword>
<gene>
    <name evidence="4" type="ORF">AOR01nite_01750</name>
</gene>
<proteinExistence type="predicted"/>
<dbReference type="Proteomes" id="UP000317617">
    <property type="component" value="Unassembled WGS sequence"/>
</dbReference>
<sequence>MDAPVIFDRKAVKAHRNRAARLQSSVMPILDAAADILLDRLSDVTRQFTHALDIGGRGVMAERLTAQDISVISSDLSPSMAACASGVALCADEEALPFAPHSFDLITANLSLHWINDLPGALTQVRQCLKPDGLFLASMPILPTLRPLRQALDDAELALSDGISPRVSPLPTQQSCAHLLQRAGFALPVVDTEKLDLRYRSLMALLQDLRAAGETNALALRSRTIPPRLLFPAAAAEINPDGAESFAMPLHMAILTAWAPAPTQQQPLKPGAFTHSLEAALTDTPPASSATSSGNTLR</sequence>
<accession>A0A4Y3TIU6</accession>
<dbReference type="InterPro" id="IPR013216">
    <property type="entry name" value="Methyltransf_11"/>
</dbReference>
<dbReference type="GO" id="GO:0032259">
    <property type="term" value="P:methylation"/>
    <property type="evidence" value="ECO:0007669"/>
    <property type="project" value="UniProtKB-KW"/>
</dbReference>
<keyword evidence="5" id="KW-1185">Reference proteome</keyword>
<evidence type="ECO:0000313" key="4">
    <source>
        <dbReference type="EMBL" id="GEB81698.1"/>
    </source>
</evidence>
<dbReference type="CDD" id="cd02440">
    <property type="entry name" value="AdoMet_MTases"/>
    <property type="match status" value="1"/>
</dbReference>
<dbReference type="InterPro" id="IPR029063">
    <property type="entry name" value="SAM-dependent_MTases_sf"/>
</dbReference>